<dbReference type="PROSITE" id="PS50119">
    <property type="entry name" value="ZF_BBOX"/>
    <property type="match status" value="1"/>
</dbReference>
<feature type="domain" description="B box-type" evidence="3">
    <location>
        <begin position="37"/>
        <end position="83"/>
    </location>
</feature>
<dbReference type="EMBL" id="NQVE01000183">
    <property type="protein sequence ID" value="RAL41847.1"/>
    <property type="molecule type" value="Genomic_DNA"/>
</dbReference>
<evidence type="ECO:0000256" key="2">
    <source>
        <dbReference type="SAM" id="MobiDB-lite"/>
    </source>
</evidence>
<feature type="region of interest" description="Disordered" evidence="2">
    <location>
        <begin position="169"/>
        <end position="201"/>
    </location>
</feature>
<comment type="caution">
    <text evidence="4">The sequence shown here is derived from an EMBL/GenBank/DDBJ whole genome shotgun (WGS) entry which is preliminary data.</text>
</comment>
<proteinExistence type="predicted"/>
<gene>
    <name evidence="4" type="ORF">DM860_009029</name>
</gene>
<organism evidence="4 5">
    <name type="scientific">Cuscuta australis</name>
    <dbReference type="NCBI Taxonomy" id="267555"/>
    <lineage>
        <taxon>Eukaryota</taxon>
        <taxon>Viridiplantae</taxon>
        <taxon>Streptophyta</taxon>
        <taxon>Embryophyta</taxon>
        <taxon>Tracheophyta</taxon>
        <taxon>Spermatophyta</taxon>
        <taxon>Magnoliopsida</taxon>
        <taxon>eudicotyledons</taxon>
        <taxon>Gunneridae</taxon>
        <taxon>Pentapetalae</taxon>
        <taxon>asterids</taxon>
        <taxon>lamiids</taxon>
        <taxon>Solanales</taxon>
        <taxon>Convolvulaceae</taxon>
        <taxon>Cuscuteae</taxon>
        <taxon>Cuscuta</taxon>
        <taxon>Cuscuta subgen. Grammica</taxon>
        <taxon>Cuscuta sect. Cleistogrammica</taxon>
    </lineage>
</organism>
<feature type="compositionally biased region" description="Low complexity" evidence="2">
    <location>
        <begin position="172"/>
        <end position="181"/>
    </location>
</feature>
<keyword evidence="1" id="KW-0479">Metal-binding</keyword>
<keyword evidence="1" id="KW-0863">Zinc-finger</keyword>
<keyword evidence="5" id="KW-1185">Reference proteome</keyword>
<protein>
    <recommendedName>
        <fullName evidence="3">B box-type domain-containing protein</fullName>
    </recommendedName>
</protein>
<dbReference type="GO" id="GO:0008270">
    <property type="term" value="F:zinc ion binding"/>
    <property type="evidence" value="ECO:0007669"/>
    <property type="project" value="UniProtKB-KW"/>
</dbReference>
<sequence>MVLKYELGQEEVEEKEKIMEVPKWVESLLKKTFFGGCEIHSQLQNSELNGYCIDCDLALCRHCISLSPDNGNSHHDDHKLLKIYRHVYKDVVPLDEIRAHLDISKIQTYKCNKKWIISFNPLPHNGSGSQCSDQKETCDFCKRKLHDPHLYRFCCISCKVEACSSKKTITENNNNGRGNQRTRSFRKHKRKKTIPIRSPFW</sequence>
<keyword evidence="1" id="KW-0862">Zinc</keyword>
<feature type="compositionally biased region" description="Basic residues" evidence="2">
    <location>
        <begin position="183"/>
        <end position="194"/>
    </location>
</feature>
<evidence type="ECO:0000313" key="5">
    <source>
        <dbReference type="Proteomes" id="UP000249390"/>
    </source>
</evidence>
<dbReference type="Proteomes" id="UP000249390">
    <property type="component" value="Unassembled WGS sequence"/>
</dbReference>
<reference evidence="4 5" key="1">
    <citation type="submission" date="2018-06" db="EMBL/GenBank/DDBJ databases">
        <title>The Genome of Cuscuta australis (Dodder) Provides Insight into the Evolution of Plant Parasitism.</title>
        <authorList>
            <person name="Liu H."/>
        </authorList>
    </citation>
    <scope>NUCLEOTIDE SEQUENCE [LARGE SCALE GENOMIC DNA]</scope>
    <source>
        <strain evidence="5">cv. Yunnan</strain>
        <tissue evidence="4">Vines</tissue>
    </source>
</reference>
<evidence type="ECO:0000256" key="1">
    <source>
        <dbReference type="PROSITE-ProRule" id="PRU00024"/>
    </source>
</evidence>
<name>A0A328D7U1_9ASTE</name>
<evidence type="ECO:0000313" key="4">
    <source>
        <dbReference type="EMBL" id="RAL41847.1"/>
    </source>
</evidence>
<dbReference type="InterPro" id="IPR000315">
    <property type="entry name" value="Znf_B-box"/>
</dbReference>
<dbReference type="PANTHER" id="PTHR31065">
    <property type="entry name" value="PLATZ TRANSCRIPTION FACTOR FAMILY PROTEIN"/>
    <property type="match status" value="1"/>
</dbReference>
<dbReference type="Pfam" id="PF04640">
    <property type="entry name" value="PLATZ"/>
    <property type="match status" value="1"/>
</dbReference>
<dbReference type="AlphaFoldDB" id="A0A328D7U1"/>
<evidence type="ECO:0000259" key="3">
    <source>
        <dbReference type="PROSITE" id="PS50119"/>
    </source>
</evidence>
<accession>A0A328D7U1</accession>
<dbReference type="PANTHER" id="PTHR31065:SF9">
    <property type="entry name" value="TRANSCRIPTION FACTOR FAMILY PROTEIN, PUTATIVE-RELATED"/>
    <property type="match status" value="1"/>
</dbReference>
<dbReference type="InterPro" id="IPR006734">
    <property type="entry name" value="PLATZ"/>
</dbReference>